<name>A0ABN7Q2K4_9BURK</name>
<evidence type="ECO:0000256" key="2">
    <source>
        <dbReference type="ARBA" id="ARBA00022793"/>
    </source>
</evidence>
<keyword evidence="2" id="KW-0210">Decarboxylase</keyword>
<proteinExistence type="predicted"/>
<dbReference type="Gene3D" id="3.40.50.720">
    <property type="entry name" value="NAD(P)-binding Rossmann-like Domain"/>
    <property type="match status" value="1"/>
</dbReference>
<keyword evidence="4 6" id="KW-0456">Lyase</keyword>
<dbReference type="InterPro" id="IPR044516">
    <property type="entry name" value="UXS-like"/>
</dbReference>
<evidence type="ECO:0000313" key="7">
    <source>
        <dbReference type="Proteomes" id="UP000672657"/>
    </source>
</evidence>
<dbReference type="Pfam" id="PF01370">
    <property type="entry name" value="Epimerase"/>
    <property type="match status" value="1"/>
</dbReference>
<dbReference type="InterPro" id="IPR001509">
    <property type="entry name" value="Epimerase_deHydtase"/>
</dbReference>
<protein>
    <submittedName>
        <fullName evidence="6">dTDP-glucose 4,6-dehydratase</fullName>
        <ecNumber evidence="6">4.2.1.46</ecNumber>
    </submittedName>
</protein>
<comment type="caution">
    <text evidence="6">The sequence shown here is derived from an EMBL/GenBank/DDBJ whole genome shotgun (WGS) entry which is preliminary data.</text>
</comment>
<keyword evidence="7" id="KW-1185">Reference proteome</keyword>
<sequence>MGTLPCTEDLAHAVEVVGAEAWRALSGQRIFLTGGTGFIGKWLIAVWQYADRQLALGSELVVLSRDPAAFLEAEPHFAGVRGLTLVRGDVRHFDFPSGSFARVIHAAADVVAPSTPLETFSTSIDGTRRVLDFALSCGAKQFLLLSSGAVYGRQPPELASVSESYMGAPDIASPGSAYGEGKRVAEWLTQVICRSHDIHFSIARCFAFVGPYLALDKQFAAGNFLRDAMVRREIVVQGDGTPYRTYLYAADMAAWLWAMQLRAASGAVYNVGSPEAISIGNLAHKVNQVLGSPAGVRIIQSPRPDRPAERYVPNVDLIVKELGLQHPIPLDDALERTARWHQQTCR</sequence>
<keyword evidence="3" id="KW-0520">NAD</keyword>
<dbReference type="InterPro" id="IPR036291">
    <property type="entry name" value="NAD(P)-bd_dom_sf"/>
</dbReference>
<dbReference type="PANTHER" id="PTHR43078:SF6">
    <property type="entry name" value="UDP-GLUCURONIC ACID DECARBOXYLASE 1"/>
    <property type="match status" value="1"/>
</dbReference>
<comment type="cofactor">
    <cofactor evidence="1">
        <name>NAD(+)</name>
        <dbReference type="ChEBI" id="CHEBI:57540"/>
    </cofactor>
</comment>
<organism evidence="6 7">
    <name type="scientific">Cupriavidus numazuensis</name>
    <dbReference type="NCBI Taxonomy" id="221992"/>
    <lineage>
        <taxon>Bacteria</taxon>
        <taxon>Pseudomonadati</taxon>
        <taxon>Pseudomonadota</taxon>
        <taxon>Betaproteobacteria</taxon>
        <taxon>Burkholderiales</taxon>
        <taxon>Burkholderiaceae</taxon>
        <taxon>Cupriavidus</taxon>
    </lineage>
</organism>
<evidence type="ECO:0000256" key="3">
    <source>
        <dbReference type="ARBA" id="ARBA00023027"/>
    </source>
</evidence>
<gene>
    <name evidence="6" type="primary">rfbB_1</name>
    <name evidence="6" type="ORF">LMG26411_03423</name>
</gene>
<accession>A0ABN7Q2K4</accession>
<dbReference type="Proteomes" id="UP000672657">
    <property type="component" value="Unassembled WGS sequence"/>
</dbReference>
<evidence type="ECO:0000256" key="4">
    <source>
        <dbReference type="ARBA" id="ARBA00023239"/>
    </source>
</evidence>
<reference evidence="6 7" key="1">
    <citation type="submission" date="2021-03" db="EMBL/GenBank/DDBJ databases">
        <authorList>
            <person name="Peeters C."/>
        </authorList>
    </citation>
    <scope>NUCLEOTIDE SEQUENCE [LARGE SCALE GENOMIC DNA]</scope>
    <source>
        <strain evidence="6 7">LMG 26411</strain>
    </source>
</reference>
<dbReference type="EMBL" id="CAJPVI010000019">
    <property type="protein sequence ID" value="CAG2148863.1"/>
    <property type="molecule type" value="Genomic_DNA"/>
</dbReference>
<dbReference type="PANTHER" id="PTHR43078">
    <property type="entry name" value="UDP-GLUCURONIC ACID DECARBOXYLASE-RELATED"/>
    <property type="match status" value="1"/>
</dbReference>
<dbReference type="EC" id="4.2.1.46" evidence="6"/>
<feature type="domain" description="NAD-dependent epimerase/dehydratase" evidence="5">
    <location>
        <begin position="30"/>
        <end position="272"/>
    </location>
</feature>
<dbReference type="RefSeq" id="WP_211954447.1">
    <property type="nucleotide sequence ID" value="NZ_CAJPVI010000019.1"/>
</dbReference>
<dbReference type="GO" id="GO:0008460">
    <property type="term" value="F:dTDP-glucose 4,6-dehydratase activity"/>
    <property type="evidence" value="ECO:0007669"/>
    <property type="project" value="UniProtKB-EC"/>
</dbReference>
<dbReference type="SUPFAM" id="SSF51735">
    <property type="entry name" value="NAD(P)-binding Rossmann-fold domains"/>
    <property type="match status" value="1"/>
</dbReference>
<evidence type="ECO:0000313" key="6">
    <source>
        <dbReference type="EMBL" id="CAG2148863.1"/>
    </source>
</evidence>
<evidence type="ECO:0000259" key="5">
    <source>
        <dbReference type="Pfam" id="PF01370"/>
    </source>
</evidence>
<evidence type="ECO:0000256" key="1">
    <source>
        <dbReference type="ARBA" id="ARBA00001911"/>
    </source>
</evidence>